<accession>A0A699VIA1</accession>
<dbReference type="AlphaFoldDB" id="A0A699VIA1"/>
<feature type="non-terminal residue" evidence="1">
    <location>
        <position position="1"/>
    </location>
</feature>
<reference evidence="1" key="1">
    <citation type="journal article" date="2019" name="Sci. Rep.">
        <title>Draft genome of Tanacetum cinerariifolium, the natural source of mosquito coil.</title>
        <authorList>
            <person name="Yamashiro T."/>
            <person name="Shiraishi A."/>
            <person name="Satake H."/>
            <person name="Nakayama K."/>
        </authorList>
    </citation>
    <scope>NUCLEOTIDE SEQUENCE</scope>
</reference>
<dbReference type="EMBL" id="BKCJ011456747">
    <property type="protein sequence ID" value="GFD35282.1"/>
    <property type="molecule type" value="Genomic_DNA"/>
</dbReference>
<comment type="caution">
    <text evidence="1">The sequence shown here is derived from an EMBL/GenBank/DDBJ whole genome shotgun (WGS) entry which is preliminary data.</text>
</comment>
<name>A0A699VIA1_TANCI</name>
<sequence length="138" mass="15640">VRSRSNKGYHAVPPPYTGNYIPPKPDLMFIDEQVKSESVDVVSNVASSDVKTVVSKHESVDVKNKGVCSTVETKTVRKNNFSPPIIKDWNSDNESDLEFEPKFEVKIVRPSIEKIRFVKTASEKVDKVDTPKQHKHYP</sequence>
<evidence type="ECO:0000313" key="1">
    <source>
        <dbReference type="EMBL" id="GFD35282.1"/>
    </source>
</evidence>
<gene>
    <name evidence="1" type="ORF">Tci_907251</name>
</gene>
<proteinExistence type="predicted"/>
<protein>
    <submittedName>
        <fullName evidence="1">Uncharacterized protein</fullName>
    </submittedName>
</protein>
<organism evidence="1">
    <name type="scientific">Tanacetum cinerariifolium</name>
    <name type="common">Dalmatian daisy</name>
    <name type="synonym">Chrysanthemum cinerariifolium</name>
    <dbReference type="NCBI Taxonomy" id="118510"/>
    <lineage>
        <taxon>Eukaryota</taxon>
        <taxon>Viridiplantae</taxon>
        <taxon>Streptophyta</taxon>
        <taxon>Embryophyta</taxon>
        <taxon>Tracheophyta</taxon>
        <taxon>Spermatophyta</taxon>
        <taxon>Magnoliopsida</taxon>
        <taxon>eudicotyledons</taxon>
        <taxon>Gunneridae</taxon>
        <taxon>Pentapetalae</taxon>
        <taxon>asterids</taxon>
        <taxon>campanulids</taxon>
        <taxon>Asterales</taxon>
        <taxon>Asteraceae</taxon>
        <taxon>Asteroideae</taxon>
        <taxon>Anthemideae</taxon>
        <taxon>Anthemidinae</taxon>
        <taxon>Tanacetum</taxon>
    </lineage>
</organism>